<feature type="transmembrane region" description="Helical" evidence="7">
    <location>
        <begin position="86"/>
        <end position="106"/>
    </location>
</feature>
<organism evidence="9 10">
    <name type="scientific">Candidatus Kapaibacterium thiocyanatum</name>
    <dbReference type="NCBI Taxonomy" id="1895771"/>
    <lineage>
        <taxon>Bacteria</taxon>
        <taxon>Pseudomonadati</taxon>
        <taxon>Candidatus Kapaibacteriota</taxon>
        <taxon>Candidatus Kapaibacteriia</taxon>
        <taxon>Candidatus Kapaibacteriales</taxon>
        <taxon>Candidatus Kapaibacteriaceae</taxon>
        <taxon>Candidatus Kapaibacterium</taxon>
    </lineage>
</organism>
<evidence type="ECO:0000256" key="3">
    <source>
        <dbReference type="ARBA" id="ARBA00022692"/>
    </source>
</evidence>
<feature type="transmembrane region" description="Helical" evidence="7">
    <location>
        <begin position="308"/>
        <end position="329"/>
    </location>
</feature>
<dbReference type="AlphaFoldDB" id="A0A1M3KX47"/>
<name>A0A1M3KX47_9BACT</name>
<comment type="subcellular location">
    <subcellularLocation>
        <location evidence="1">Endomembrane system</location>
        <topology evidence="1">Multi-pass membrane protein</topology>
    </subcellularLocation>
    <subcellularLocation>
        <location evidence="6">Membrane</location>
        <topology evidence="6">Multi-pass membrane protein</topology>
    </subcellularLocation>
</comment>
<feature type="transmembrane region" description="Helical" evidence="7">
    <location>
        <begin position="419"/>
        <end position="438"/>
    </location>
</feature>
<dbReference type="PANTHER" id="PTHR43507:SF1">
    <property type="entry name" value="NADH-UBIQUINONE OXIDOREDUCTASE CHAIN 4"/>
    <property type="match status" value="1"/>
</dbReference>
<dbReference type="GO" id="GO:0008137">
    <property type="term" value="F:NADH dehydrogenase (ubiquinone) activity"/>
    <property type="evidence" value="ECO:0007669"/>
    <property type="project" value="InterPro"/>
</dbReference>
<evidence type="ECO:0000256" key="6">
    <source>
        <dbReference type="RuleBase" id="RU000320"/>
    </source>
</evidence>
<keyword evidence="4 7" id="KW-1133">Transmembrane helix</keyword>
<proteinExistence type="inferred from homology"/>
<gene>
    <name evidence="9" type="ORF">BGO89_10590</name>
</gene>
<reference evidence="9 10" key="1">
    <citation type="submission" date="2016-09" db="EMBL/GenBank/DDBJ databases">
        <title>Genome-resolved meta-omics ties microbial dynamics to process performance in biotechnology for thiocyanate degradation.</title>
        <authorList>
            <person name="Kantor R.S."/>
            <person name="Huddy R.J."/>
            <person name="Iyer R."/>
            <person name="Thomas B.C."/>
            <person name="Brown C.T."/>
            <person name="Anantharaman K."/>
            <person name="Tringe S."/>
            <person name="Hettich R.L."/>
            <person name="Harrison S.T."/>
            <person name="Banfield J.F."/>
        </authorList>
    </citation>
    <scope>NUCLEOTIDE SEQUENCE [LARGE SCALE GENOMIC DNA]</scope>
    <source>
        <strain evidence="9">59-99</strain>
    </source>
</reference>
<dbReference type="EMBL" id="MKVH01000024">
    <property type="protein sequence ID" value="OJX56960.1"/>
    <property type="molecule type" value="Genomic_DNA"/>
</dbReference>
<dbReference type="PANTHER" id="PTHR43507">
    <property type="entry name" value="NADH-UBIQUINONE OXIDOREDUCTASE CHAIN 4"/>
    <property type="match status" value="1"/>
</dbReference>
<feature type="transmembrane region" description="Helical" evidence="7">
    <location>
        <begin position="215"/>
        <end position="234"/>
    </location>
</feature>
<keyword evidence="3 6" id="KW-0812">Transmembrane</keyword>
<comment type="similarity">
    <text evidence="2">Belongs to the complex I subunit 4 family.</text>
</comment>
<dbReference type="GO" id="GO:0003954">
    <property type="term" value="F:NADH dehydrogenase activity"/>
    <property type="evidence" value="ECO:0007669"/>
    <property type="project" value="TreeGrafter"/>
</dbReference>
<feature type="transmembrane region" description="Helical" evidence="7">
    <location>
        <begin position="278"/>
        <end position="301"/>
    </location>
</feature>
<feature type="transmembrane region" description="Helical" evidence="7">
    <location>
        <begin position="246"/>
        <end position="266"/>
    </location>
</feature>
<dbReference type="InterPro" id="IPR001750">
    <property type="entry name" value="ND/Mrp_TM"/>
</dbReference>
<protein>
    <submittedName>
        <fullName evidence="9">NADH dehydrogenase</fullName>
    </submittedName>
</protein>
<feature type="transmembrane region" description="Helical" evidence="7">
    <location>
        <begin position="335"/>
        <end position="357"/>
    </location>
</feature>
<evidence type="ECO:0000256" key="4">
    <source>
        <dbReference type="ARBA" id="ARBA00022989"/>
    </source>
</evidence>
<sequence>MGVSALLCTLFAPLAGAMALLLVKREQEKAIRVTALVMSLLTFGASLFLLPEFDKSTSAMQFVIDAKWIPAIDAGFRIGLDGTSLLLVLLTTFIMPIAILASFKSVGKQTKEYYLLLLLLQFGMTGVFMALDTFLFYVFWELILIPMYFIIGIWGGKDRVYAAIKFFLYTLAGSLLMLVAIIWLGSYGQSAGVGFTTDLMKLRAIGPDIPFDVQMWLFLAFALAFMIKVPLFPLHTWLPDAHVQAPTAGSVILAAVLLKMGTYGLIRFNLELFPQSSAYFAGPISVLAVVGIIYGALVAMVQTDIKKLVAYSSVSHLGFVVLGIFSLTVEGVQGAVIQMVNHGLSTGMLFLCVGMLYERRHTREIEDYGGITSVMPRFAVFFAIAMFASVGLPGLNGFVGEYLTLLGAFRSPFLNNWGYAIVSASGVIFAAVYLLWMFQRVMFGQNKHAENHHLRDMSRMEYWQLVPLVIFIVWIGVAPRTFMDLSERSIKAVVEHVEHFKFSRTPASASVDGNAQ</sequence>
<feature type="transmembrane region" description="Helical" evidence="7">
    <location>
        <begin position="166"/>
        <end position="185"/>
    </location>
</feature>
<accession>A0A1M3KX47</accession>
<dbReference type="GO" id="GO:0015990">
    <property type="term" value="P:electron transport coupled proton transport"/>
    <property type="evidence" value="ECO:0007669"/>
    <property type="project" value="TreeGrafter"/>
</dbReference>
<dbReference type="NCBIfam" id="TIGR01972">
    <property type="entry name" value="NDH_I_M"/>
    <property type="match status" value="1"/>
</dbReference>
<dbReference type="GO" id="GO:0012505">
    <property type="term" value="C:endomembrane system"/>
    <property type="evidence" value="ECO:0007669"/>
    <property type="project" value="UniProtKB-SubCell"/>
</dbReference>
<dbReference type="InterPro" id="IPR010227">
    <property type="entry name" value="NADH_Q_OxRdtase_chainM/4"/>
</dbReference>
<dbReference type="PRINTS" id="PR01437">
    <property type="entry name" value="NUOXDRDTASE4"/>
</dbReference>
<evidence type="ECO:0000256" key="5">
    <source>
        <dbReference type="ARBA" id="ARBA00023136"/>
    </source>
</evidence>
<dbReference type="GO" id="GO:0042773">
    <property type="term" value="P:ATP synthesis coupled electron transport"/>
    <property type="evidence" value="ECO:0007669"/>
    <property type="project" value="InterPro"/>
</dbReference>
<evidence type="ECO:0000259" key="8">
    <source>
        <dbReference type="Pfam" id="PF00361"/>
    </source>
</evidence>
<dbReference type="GO" id="GO:0048039">
    <property type="term" value="F:ubiquinone binding"/>
    <property type="evidence" value="ECO:0007669"/>
    <property type="project" value="TreeGrafter"/>
</dbReference>
<feature type="domain" description="NADH:quinone oxidoreductase/Mrp antiporter transmembrane" evidence="8">
    <location>
        <begin position="131"/>
        <end position="412"/>
    </location>
</feature>
<comment type="caution">
    <text evidence="9">The sequence shown here is derived from an EMBL/GenBank/DDBJ whole genome shotgun (WGS) entry which is preliminary data.</text>
</comment>
<dbReference type="Pfam" id="PF00361">
    <property type="entry name" value="Proton_antipo_M"/>
    <property type="match status" value="1"/>
</dbReference>
<dbReference type="STRING" id="1895771.BGO89_10590"/>
<evidence type="ECO:0000313" key="9">
    <source>
        <dbReference type="EMBL" id="OJX56960.1"/>
    </source>
</evidence>
<evidence type="ECO:0000313" key="10">
    <source>
        <dbReference type="Proteomes" id="UP000184233"/>
    </source>
</evidence>
<evidence type="ECO:0000256" key="1">
    <source>
        <dbReference type="ARBA" id="ARBA00004127"/>
    </source>
</evidence>
<dbReference type="Proteomes" id="UP000184233">
    <property type="component" value="Unassembled WGS sequence"/>
</dbReference>
<feature type="transmembrane region" description="Helical" evidence="7">
    <location>
        <begin position="378"/>
        <end position="399"/>
    </location>
</feature>
<keyword evidence="5 7" id="KW-0472">Membrane</keyword>
<dbReference type="InterPro" id="IPR003918">
    <property type="entry name" value="NADH_UbQ_OxRdtase"/>
</dbReference>
<feature type="transmembrane region" description="Helical" evidence="7">
    <location>
        <begin position="113"/>
        <end position="131"/>
    </location>
</feature>
<feature type="transmembrane region" description="Helical" evidence="7">
    <location>
        <begin position="29"/>
        <end position="50"/>
    </location>
</feature>
<feature type="transmembrane region" description="Helical" evidence="7">
    <location>
        <begin position="462"/>
        <end position="482"/>
    </location>
</feature>
<evidence type="ECO:0000256" key="7">
    <source>
        <dbReference type="SAM" id="Phobius"/>
    </source>
</evidence>
<evidence type="ECO:0000256" key="2">
    <source>
        <dbReference type="ARBA" id="ARBA00009025"/>
    </source>
</evidence>
<feature type="transmembrane region" description="Helical" evidence="7">
    <location>
        <begin position="137"/>
        <end position="154"/>
    </location>
</feature>
<dbReference type="GO" id="GO:0016020">
    <property type="term" value="C:membrane"/>
    <property type="evidence" value="ECO:0007669"/>
    <property type="project" value="UniProtKB-SubCell"/>
</dbReference>